<name>A0A0F8ZKK5_9ZZZZ</name>
<sequence>MAELVIVKDASRGHEPRDIVKVYKNGYYRHWKKKGVPLPGTYIVRFPFISARGIKRLFLGTVTQPGGALKRLFRIRWEANPNMWPCETWWSFSINKWMESK</sequence>
<dbReference type="EMBL" id="LAZR01062952">
    <property type="protein sequence ID" value="KKK60476.1"/>
    <property type="molecule type" value="Genomic_DNA"/>
</dbReference>
<dbReference type="AlphaFoldDB" id="A0A0F8ZKK5"/>
<organism evidence="1">
    <name type="scientific">marine sediment metagenome</name>
    <dbReference type="NCBI Taxonomy" id="412755"/>
    <lineage>
        <taxon>unclassified sequences</taxon>
        <taxon>metagenomes</taxon>
        <taxon>ecological metagenomes</taxon>
    </lineage>
</organism>
<comment type="caution">
    <text evidence="1">The sequence shown here is derived from an EMBL/GenBank/DDBJ whole genome shotgun (WGS) entry which is preliminary data.</text>
</comment>
<accession>A0A0F8ZKK5</accession>
<evidence type="ECO:0000313" key="1">
    <source>
        <dbReference type="EMBL" id="KKK60476.1"/>
    </source>
</evidence>
<protein>
    <submittedName>
        <fullName evidence="1">Uncharacterized protein</fullName>
    </submittedName>
</protein>
<gene>
    <name evidence="1" type="ORF">LCGC14_3023980</name>
</gene>
<reference evidence="1" key="1">
    <citation type="journal article" date="2015" name="Nature">
        <title>Complex archaea that bridge the gap between prokaryotes and eukaryotes.</title>
        <authorList>
            <person name="Spang A."/>
            <person name="Saw J.H."/>
            <person name="Jorgensen S.L."/>
            <person name="Zaremba-Niedzwiedzka K."/>
            <person name="Martijn J."/>
            <person name="Lind A.E."/>
            <person name="van Eijk R."/>
            <person name="Schleper C."/>
            <person name="Guy L."/>
            <person name="Ettema T.J."/>
        </authorList>
    </citation>
    <scope>NUCLEOTIDE SEQUENCE</scope>
</reference>
<proteinExistence type="predicted"/>